<proteinExistence type="predicted"/>
<gene>
    <name evidence="1" type="ORF">NDR86_31435</name>
</gene>
<reference evidence="1" key="1">
    <citation type="submission" date="2022-06" db="EMBL/GenBank/DDBJ databases">
        <title>Novel species in genus nocardia.</title>
        <authorList>
            <person name="Li F."/>
        </authorList>
    </citation>
    <scope>NUCLEOTIDE SEQUENCE</scope>
    <source>
        <strain evidence="1">CDC141</strain>
    </source>
</reference>
<evidence type="ECO:0000313" key="1">
    <source>
        <dbReference type="EMBL" id="MCM6778006.1"/>
    </source>
</evidence>
<comment type="caution">
    <text evidence="1">The sequence shown here is derived from an EMBL/GenBank/DDBJ whole genome shotgun (WGS) entry which is preliminary data.</text>
</comment>
<dbReference type="RefSeq" id="WP_251917462.1">
    <property type="nucleotide sequence ID" value="NZ_JAMRXG010000018.1"/>
</dbReference>
<organism evidence="1 2">
    <name type="scientific">Nocardia pulmonis</name>
    <dbReference type="NCBI Taxonomy" id="2951408"/>
    <lineage>
        <taxon>Bacteria</taxon>
        <taxon>Bacillati</taxon>
        <taxon>Actinomycetota</taxon>
        <taxon>Actinomycetes</taxon>
        <taxon>Mycobacteriales</taxon>
        <taxon>Nocardiaceae</taxon>
        <taxon>Nocardia</taxon>
    </lineage>
</organism>
<accession>A0A9X2EGN9</accession>
<name>A0A9X2EGN9_9NOCA</name>
<keyword evidence="2" id="KW-1185">Reference proteome</keyword>
<dbReference type="AlphaFoldDB" id="A0A9X2EGN9"/>
<evidence type="ECO:0000313" key="2">
    <source>
        <dbReference type="Proteomes" id="UP001139157"/>
    </source>
</evidence>
<sequence length="156" mass="16747">MTALSHGIPPSAALALAERQCAMYRDVFRIPVEIVAAADATPTIEMTVCASYSVVSMPARLAWLTLLRQLDVGAIEYPGEERTRVLTFPDSLDPAGKAALACLDAAVAERGSRVRLPVGGNDPACHWIRKPSVPAYFVRLSELAAVAAACEQEVRR</sequence>
<dbReference type="Proteomes" id="UP001139157">
    <property type="component" value="Unassembled WGS sequence"/>
</dbReference>
<dbReference type="EMBL" id="JAMRXG010000018">
    <property type="protein sequence ID" value="MCM6778006.1"/>
    <property type="molecule type" value="Genomic_DNA"/>
</dbReference>
<protein>
    <submittedName>
        <fullName evidence="1">Uncharacterized protein</fullName>
    </submittedName>
</protein>